<dbReference type="PATRIC" id="fig|67356.5.peg.5236"/>
<proteinExistence type="predicted"/>
<dbReference type="Proteomes" id="UP000037251">
    <property type="component" value="Unassembled WGS sequence"/>
</dbReference>
<name>A0A0L8L4P6_9ACTN</name>
<protein>
    <submittedName>
        <fullName evidence="2">Uncharacterized protein</fullName>
    </submittedName>
</protein>
<evidence type="ECO:0000313" key="3">
    <source>
        <dbReference type="Proteomes" id="UP000037251"/>
    </source>
</evidence>
<accession>A0A0L8L4P6</accession>
<evidence type="ECO:0000313" key="2">
    <source>
        <dbReference type="EMBL" id="KOG33056.1"/>
    </source>
</evidence>
<gene>
    <name evidence="2" type="ORF">ADK37_24560</name>
</gene>
<feature type="region of interest" description="Disordered" evidence="1">
    <location>
        <begin position="1"/>
        <end position="37"/>
    </location>
</feature>
<sequence>MTWTLPRSLTGDRKIPRPSSDCGGTQEGCPGRNRGAAKDGCWIDLRGTNVGPGHWTCATWSDSHQRVS</sequence>
<evidence type="ECO:0000256" key="1">
    <source>
        <dbReference type="SAM" id="MobiDB-lite"/>
    </source>
</evidence>
<comment type="caution">
    <text evidence="2">The sequence shown here is derived from an EMBL/GenBank/DDBJ whole genome shotgun (WGS) entry which is preliminary data.</text>
</comment>
<dbReference type="AlphaFoldDB" id="A0A0L8L4P6"/>
<dbReference type="EMBL" id="LGUS01000176">
    <property type="protein sequence ID" value="KOG33056.1"/>
    <property type="molecule type" value="Genomic_DNA"/>
</dbReference>
<organism evidence="2 3">
    <name type="scientific">Streptomyces resistomycificus</name>
    <dbReference type="NCBI Taxonomy" id="67356"/>
    <lineage>
        <taxon>Bacteria</taxon>
        <taxon>Bacillati</taxon>
        <taxon>Actinomycetota</taxon>
        <taxon>Actinomycetes</taxon>
        <taxon>Kitasatosporales</taxon>
        <taxon>Streptomycetaceae</taxon>
        <taxon>Streptomyces</taxon>
        <taxon>Streptomyces aurantiacus group</taxon>
    </lineage>
</organism>
<keyword evidence="3" id="KW-1185">Reference proteome</keyword>
<reference evidence="3" key="1">
    <citation type="submission" date="2015-07" db="EMBL/GenBank/DDBJ databases">
        <authorList>
            <person name="Ju K.-S."/>
            <person name="Doroghazi J.R."/>
            <person name="Metcalf W.W."/>
        </authorList>
    </citation>
    <scope>NUCLEOTIDE SEQUENCE [LARGE SCALE GENOMIC DNA]</scope>
    <source>
        <strain evidence="3">NRRL 2290</strain>
    </source>
</reference>